<protein>
    <submittedName>
        <fullName evidence="1">Uncharacterized protein</fullName>
    </submittedName>
</protein>
<organism evidence="1 2">
    <name type="scientific">Actinomadura gamaensis</name>
    <dbReference type="NCBI Taxonomy" id="1763541"/>
    <lineage>
        <taxon>Bacteria</taxon>
        <taxon>Bacillati</taxon>
        <taxon>Actinomycetota</taxon>
        <taxon>Actinomycetes</taxon>
        <taxon>Streptosporangiales</taxon>
        <taxon>Thermomonosporaceae</taxon>
        <taxon>Actinomadura</taxon>
    </lineage>
</organism>
<reference evidence="2" key="1">
    <citation type="journal article" date="2019" name="Int. J. Syst. Evol. Microbiol.">
        <title>The Global Catalogue of Microorganisms (GCM) 10K type strain sequencing project: providing services to taxonomists for standard genome sequencing and annotation.</title>
        <authorList>
            <consortium name="The Broad Institute Genomics Platform"/>
            <consortium name="The Broad Institute Genome Sequencing Center for Infectious Disease"/>
            <person name="Wu L."/>
            <person name="Ma J."/>
        </authorList>
    </citation>
    <scope>NUCLEOTIDE SEQUENCE [LARGE SCALE GENOMIC DNA]</scope>
    <source>
        <strain evidence="2">KLKA75</strain>
    </source>
</reference>
<name>A0ABV9U218_9ACTN</name>
<gene>
    <name evidence="1" type="ORF">ACFPCY_20325</name>
</gene>
<comment type="caution">
    <text evidence="1">The sequence shown here is derived from an EMBL/GenBank/DDBJ whole genome shotgun (WGS) entry which is preliminary data.</text>
</comment>
<sequence length="300" mass="32876">MSEQAGWRIVPFKGLDGMVPGDVRLGEERAVLTARFSAAFGERLGEVRAFRKAAWQLGLSDQYVDGGLILHYDDRDRLIYIELFEPAPVVHNDVPLLGRPYGDVLHDLRRAGEHVVEDTDGCDLPDAGFNLSASDADEPVTCVGVYVRSPANSVLGMSDEDEVEPITDHHLVSNEGTELVRLGQTKQELRRLLGPAMQSRPEYGGETQDWHFDHGLILGYDASDRLVSLAIGFVGVTGTARFRGVRLLDRPYAEVVADLASQNVRVEPGELIGRVPDHGFSLLLHGDQNPAMPVAAVIFT</sequence>
<proteinExistence type="predicted"/>
<dbReference type="RefSeq" id="WP_378257371.1">
    <property type="nucleotide sequence ID" value="NZ_JBHSIT010000005.1"/>
</dbReference>
<dbReference type="EMBL" id="JBHSIT010000005">
    <property type="protein sequence ID" value="MFC4909681.1"/>
    <property type="molecule type" value="Genomic_DNA"/>
</dbReference>
<evidence type="ECO:0000313" key="1">
    <source>
        <dbReference type="EMBL" id="MFC4909681.1"/>
    </source>
</evidence>
<keyword evidence="2" id="KW-1185">Reference proteome</keyword>
<evidence type="ECO:0000313" key="2">
    <source>
        <dbReference type="Proteomes" id="UP001595872"/>
    </source>
</evidence>
<accession>A0ABV9U218</accession>
<dbReference type="Proteomes" id="UP001595872">
    <property type="component" value="Unassembled WGS sequence"/>
</dbReference>